<feature type="non-terminal residue" evidence="1">
    <location>
        <position position="168"/>
    </location>
</feature>
<reference evidence="1" key="1">
    <citation type="submission" date="2023-10" db="EMBL/GenBank/DDBJ databases">
        <title>Genome assembly of Pristionchus species.</title>
        <authorList>
            <person name="Yoshida K."/>
            <person name="Sommer R.J."/>
        </authorList>
    </citation>
    <scope>NUCLEOTIDE SEQUENCE</scope>
    <source>
        <strain evidence="1">RS0144</strain>
    </source>
</reference>
<gene>
    <name evidence="1" type="ORF">PENTCL1PPCAC_4953</name>
</gene>
<evidence type="ECO:0000313" key="2">
    <source>
        <dbReference type="Proteomes" id="UP001432027"/>
    </source>
</evidence>
<dbReference type="EMBL" id="BTSX01000002">
    <property type="protein sequence ID" value="GMS82778.1"/>
    <property type="molecule type" value="Genomic_DNA"/>
</dbReference>
<proteinExistence type="predicted"/>
<sequence>NRFSHLFSSFSHVELLVLEVPPHSPSLLEDIVETMGNFQVKNLELRGYFRISDRIRTLILDMIRQHGVRHVSISKSPQDLNRQIQFVKDVLHLGATIDIFENGHPTGPEFFGQTRDFWSKKANELSMEGISMVVSRKGDAAFSSVITYRSCTAHVSFMTTEQRKMGIN</sequence>
<evidence type="ECO:0000313" key="1">
    <source>
        <dbReference type="EMBL" id="GMS82778.1"/>
    </source>
</evidence>
<name>A0AAV5SKW9_9BILA</name>
<dbReference type="AlphaFoldDB" id="A0AAV5SKW9"/>
<accession>A0AAV5SKW9</accession>
<dbReference type="Proteomes" id="UP001432027">
    <property type="component" value="Unassembled WGS sequence"/>
</dbReference>
<feature type="non-terminal residue" evidence="1">
    <location>
        <position position="1"/>
    </location>
</feature>
<comment type="caution">
    <text evidence="1">The sequence shown here is derived from an EMBL/GenBank/DDBJ whole genome shotgun (WGS) entry which is preliminary data.</text>
</comment>
<protein>
    <submittedName>
        <fullName evidence="1">Uncharacterized protein</fullName>
    </submittedName>
</protein>
<keyword evidence="2" id="KW-1185">Reference proteome</keyword>
<organism evidence="1 2">
    <name type="scientific">Pristionchus entomophagus</name>
    <dbReference type="NCBI Taxonomy" id="358040"/>
    <lineage>
        <taxon>Eukaryota</taxon>
        <taxon>Metazoa</taxon>
        <taxon>Ecdysozoa</taxon>
        <taxon>Nematoda</taxon>
        <taxon>Chromadorea</taxon>
        <taxon>Rhabditida</taxon>
        <taxon>Rhabditina</taxon>
        <taxon>Diplogasteromorpha</taxon>
        <taxon>Diplogasteroidea</taxon>
        <taxon>Neodiplogasteridae</taxon>
        <taxon>Pristionchus</taxon>
    </lineage>
</organism>